<accession>A0A1X2GUE4</accession>
<feature type="region of interest" description="Disordered" evidence="1">
    <location>
        <begin position="114"/>
        <end position="145"/>
    </location>
</feature>
<name>A0A1X2GUE4_9FUNG</name>
<feature type="transmembrane region" description="Helical" evidence="2">
    <location>
        <begin position="20"/>
        <end position="37"/>
    </location>
</feature>
<organism evidence="3 4">
    <name type="scientific">Hesseltinella vesiculosa</name>
    <dbReference type="NCBI Taxonomy" id="101127"/>
    <lineage>
        <taxon>Eukaryota</taxon>
        <taxon>Fungi</taxon>
        <taxon>Fungi incertae sedis</taxon>
        <taxon>Mucoromycota</taxon>
        <taxon>Mucoromycotina</taxon>
        <taxon>Mucoromycetes</taxon>
        <taxon>Mucorales</taxon>
        <taxon>Cunninghamellaceae</taxon>
        <taxon>Hesseltinella</taxon>
    </lineage>
</organism>
<keyword evidence="2" id="KW-0812">Transmembrane</keyword>
<evidence type="ECO:0000256" key="1">
    <source>
        <dbReference type="SAM" id="MobiDB-lite"/>
    </source>
</evidence>
<evidence type="ECO:0000256" key="2">
    <source>
        <dbReference type="SAM" id="Phobius"/>
    </source>
</evidence>
<comment type="caution">
    <text evidence="3">The sequence shown here is derived from an EMBL/GenBank/DDBJ whole genome shotgun (WGS) entry which is preliminary data.</text>
</comment>
<reference evidence="3 4" key="1">
    <citation type="submission" date="2016-07" db="EMBL/GenBank/DDBJ databases">
        <title>Pervasive Adenine N6-methylation of Active Genes in Fungi.</title>
        <authorList>
            <consortium name="DOE Joint Genome Institute"/>
            <person name="Mondo S.J."/>
            <person name="Dannebaum R.O."/>
            <person name="Kuo R.C."/>
            <person name="Labutti K."/>
            <person name="Haridas S."/>
            <person name="Kuo A."/>
            <person name="Salamov A."/>
            <person name="Ahrendt S.R."/>
            <person name="Lipzen A."/>
            <person name="Sullivan W."/>
            <person name="Andreopoulos W.B."/>
            <person name="Clum A."/>
            <person name="Lindquist E."/>
            <person name="Daum C."/>
            <person name="Ramamoorthy G.K."/>
            <person name="Gryganskyi A."/>
            <person name="Culley D."/>
            <person name="Magnuson J.K."/>
            <person name="James T.Y."/>
            <person name="O'Malley M.A."/>
            <person name="Stajich J.E."/>
            <person name="Spatafora J.W."/>
            <person name="Visel A."/>
            <person name="Grigoriev I.V."/>
        </authorList>
    </citation>
    <scope>NUCLEOTIDE SEQUENCE [LARGE SCALE GENOMIC DNA]</scope>
    <source>
        <strain evidence="3 4">NRRL 3301</strain>
    </source>
</reference>
<evidence type="ECO:0000313" key="4">
    <source>
        <dbReference type="Proteomes" id="UP000242146"/>
    </source>
</evidence>
<keyword evidence="4" id="KW-1185">Reference proteome</keyword>
<gene>
    <name evidence="3" type="ORF">DM01DRAFT_1370646</name>
</gene>
<keyword evidence="2" id="KW-0472">Membrane</keyword>
<evidence type="ECO:0000313" key="3">
    <source>
        <dbReference type="EMBL" id="ORX61606.1"/>
    </source>
</evidence>
<sequence length="156" mass="17411">MGKKPTKKPSKNPTPRRFAMLSLPLELLLIILSYLPFQEQVTINRQQADYFELVKPLVHNICQRCHQFDFLKNERRVVWTKMEEKGAPGEWLCAFCKKELSLFPAQLKAIASSSASSSSSSSSSASSGPSPSPGPSPSDPKGLFYKLDRLRQARLG</sequence>
<dbReference type="InterPro" id="IPR036047">
    <property type="entry name" value="F-box-like_dom_sf"/>
</dbReference>
<dbReference type="EMBL" id="MCGT01000003">
    <property type="protein sequence ID" value="ORX61606.1"/>
    <property type="molecule type" value="Genomic_DNA"/>
</dbReference>
<dbReference type="SUPFAM" id="SSF81383">
    <property type="entry name" value="F-box domain"/>
    <property type="match status" value="1"/>
</dbReference>
<dbReference type="Proteomes" id="UP000242146">
    <property type="component" value="Unassembled WGS sequence"/>
</dbReference>
<protein>
    <recommendedName>
        <fullName evidence="5">F-box domain-containing protein</fullName>
    </recommendedName>
</protein>
<dbReference type="AlphaFoldDB" id="A0A1X2GUE4"/>
<keyword evidence="2" id="KW-1133">Transmembrane helix</keyword>
<proteinExistence type="predicted"/>
<feature type="compositionally biased region" description="Low complexity" evidence="1">
    <location>
        <begin position="114"/>
        <end position="129"/>
    </location>
</feature>
<evidence type="ECO:0008006" key="5">
    <source>
        <dbReference type="Google" id="ProtNLM"/>
    </source>
</evidence>